<feature type="transmembrane region" description="Helical" evidence="1">
    <location>
        <begin position="46"/>
        <end position="66"/>
    </location>
</feature>
<dbReference type="OrthoDB" id="7818708at2"/>
<keyword evidence="1" id="KW-0812">Transmembrane</keyword>
<keyword evidence="1" id="KW-1133">Transmembrane helix</keyword>
<dbReference type="EMBL" id="JTDN01000001">
    <property type="protein sequence ID" value="KHL25876.1"/>
    <property type="molecule type" value="Genomic_DNA"/>
</dbReference>
<accession>A0A0B2C1M1</accession>
<dbReference type="AlphaFoldDB" id="A0A0B2C1M1"/>
<dbReference type="STRING" id="1572751.PK98_04610"/>
<sequence length="325" mass="35127">MNLRGQSFARGRRWLVTALSAVVLAALLVHANRTLAAGGWEMTGRLLFACIGAAVLYIIAHLMRAFRLAVIAMPLLGASFRTVVLLHLFVAPWSLILPLKTDELIRLGELARTAKSWSRPIIVLLIDRSMDGVVLIGMALLLLADGGWNVAAPVAVLGTCLSLLVLAFFLLPVLLEQVQRHIFVNHYQDRALHVLALVSKARGMLDISRRTISAAPAFLILATLGIWSMELIGVAAILMAIDPGTLSLHGVVEVALARADASWRIMLLGEQPSPAITLATFVFFDALLLVWLWVPLPYGKRQAGEPQRVRLPAAAGIVLSGSGKV</sequence>
<keyword evidence="1" id="KW-0472">Membrane</keyword>
<keyword evidence="3" id="KW-1185">Reference proteome</keyword>
<feature type="transmembrane region" description="Helical" evidence="1">
    <location>
        <begin position="275"/>
        <end position="294"/>
    </location>
</feature>
<evidence type="ECO:0000313" key="3">
    <source>
        <dbReference type="Proteomes" id="UP000030988"/>
    </source>
</evidence>
<dbReference type="Proteomes" id="UP000030988">
    <property type="component" value="Unassembled WGS sequence"/>
</dbReference>
<organism evidence="2 3">
    <name type="scientific">Croceibacterium mercuriale</name>
    <dbReference type="NCBI Taxonomy" id="1572751"/>
    <lineage>
        <taxon>Bacteria</taxon>
        <taxon>Pseudomonadati</taxon>
        <taxon>Pseudomonadota</taxon>
        <taxon>Alphaproteobacteria</taxon>
        <taxon>Sphingomonadales</taxon>
        <taxon>Erythrobacteraceae</taxon>
        <taxon>Croceibacterium</taxon>
    </lineage>
</organism>
<evidence type="ECO:0000313" key="2">
    <source>
        <dbReference type="EMBL" id="KHL25876.1"/>
    </source>
</evidence>
<feature type="transmembrane region" description="Helical" evidence="1">
    <location>
        <begin position="150"/>
        <end position="175"/>
    </location>
</feature>
<feature type="transmembrane region" description="Helical" evidence="1">
    <location>
        <begin position="78"/>
        <end position="97"/>
    </location>
</feature>
<protein>
    <recommendedName>
        <fullName evidence="4">Flippase-like domain-containing protein</fullName>
    </recommendedName>
</protein>
<proteinExistence type="predicted"/>
<evidence type="ECO:0008006" key="4">
    <source>
        <dbReference type="Google" id="ProtNLM"/>
    </source>
</evidence>
<name>A0A0B2C1M1_9SPHN</name>
<reference evidence="2 3" key="1">
    <citation type="submission" date="2014-11" db="EMBL/GenBank/DDBJ databases">
        <title>Draft genome sequence of Kirrobacter mercurialis.</title>
        <authorList>
            <person name="Coil D.A."/>
            <person name="Eisen J.A."/>
        </authorList>
    </citation>
    <scope>NUCLEOTIDE SEQUENCE [LARGE SCALE GENOMIC DNA]</scope>
    <source>
        <strain evidence="2 3">Coronado</strain>
    </source>
</reference>
<dbReference type="RefSeq" id="WP_039094633.1">
    <property type="nucleotide sequence ID" value="NZ_JTDN01000001.1"/>
</dbReference>
<comment type="caution">
    <text evidence="2">The sequence shown here is derived from an EMBL/GenBank/DDBJ whole genome shotgun (WGS) entry which is preliminary data.</text>
</comment>
<gene>
    <name evidence="2" type="ORF">PK98_04610</name>
</gene>
<evidence type="ECO:0000256" key="1">
    <source>
        <dbReference type="SAM" id="Phobius"/>
    </source>
</evidence>
<feature type="transmembrane region" description="Helical" evidence="1">
    <location>
        <begin position="217"/>
        <end position="241"/>
    </location>
</feature>